<dbReference type="Pfam" id="PF08206">
    <property type="entry name" value="OB_RNB"/>
    <property type="match status" value="1"/>
</dbReference>
<evidence type="ECO:0000256" key="9">
    <source>
        <dbReference type="SAM" id="MobiDB-lite"/>
    </source>
</evidence>
<dbReference type="SMART" id="SM00955">
    <property type="entry name" value="RNB"/>
    <property type="match status" value="1"/>
</dbReference>
<feature type="region of interest" description="Disordered" evidence="9">
    <location>
        <begin position="798"/>
        <end position="895"/>
    </location>
</feature>
<dbReference type="AlphaFoldDB" id="A0AA37WKM5"/>
<dbReference type="Pfam" id="PF00575">
    <property type="entry name" value="S1"/>
    <property type="match status" value="1"/>
</dbReference>
<feature type="domain" description="S1 motif" evidence="10">
    <location>
        <begin position="697"/>
        <end position="778"/>
    </location>
</feature>
<organism evidence="11 12">
    <name type="scientific">Marinibactrum halimedae</name>
    <dbReference type="NCBI Taxonomy" id="1444977"/>
    <lineage>
        <taxon>Bacteria</taxon>
        <taxon>Pseudomonadati</taxon>
        <taxon>Pseudomonadota</taxon>
        <taxon>Gammaproteobacteria</taxon>
        <taxon>Cellvibrionales</taxon>
        <taxon>Cellvibrionaceae</taxon>
        <taxon>Marinibactrum</taxon>
    </lineage>
</organism>
<dbReference type="NCBIfam" id="TIGR02063">
    <property type="entry name" value="RNase_R"/>
    <property type="match status" value="1"/>
</dbReference>
<dbReference type="EMBL" id="BSPD01000002">
    <property type="protein sequence ID" value="GLS24350.1"/>
    <property type="molecule type" value="Genomic_DNA"/>
</dbReference>
<evidence type="ECO:0000256" key="7">
    <source>
        <dbReference type="ARBA" id="ARBA00022884"/>
    </source>
</evidence>
<dbReference type="RefSeq" id="WP_232594855.1">
    <property type="nucleotide sequence ID" value="NZ_BSPD01000002.1"/>
</dbReference>
<feature type="compositionally biased region" description="Basic residues" evidence="9">
    <location>
        <begin position="879"/>
        <end position="895"/>
    </location>
</feature>
<feature type="region of interest" description="Disordered" evidence="9">
    <location>
        <begin position="1"/>
        <end position="50"/>
    </location>
</feature>
<dbReference type="InterPro" id="IPR050180">
    <property type="entry name" value="RNR_Ribonuclease"/>
</dbReference>
<dbReference type="EC" id="3.1.13.1" evidence="8"/>
<evidence type="ECO:0000256" key="3">
    <source>
        <dbReference type="ARBA" id="ARBA00022490"/>
    </source>
</evidence>
<keyword evidence="3 8" id="KW-0963">Cytoplasm</keyword>
<comment type="caution">
    <text evidence="11">The sequence shown here is derived from an EMBL/GenBank/DDBJ whole genome shotgun (WGS) entry which is preliminary data.</text>
</comment>
<feature type="compositionally biased region" description="Basic and acidic residues" evidence="9">
    <location>
        <begin position="34"/>
        <end position="45"/>
    </location>
</feature>
<evidence type="ECO:0000256" key="1">
    <source>
        <dbReference type="ARBA" id="ARBA00001849"/>
    </source>
</evidence>
<keyword evidence="6 8" id="KW-0269">Exonuclease</keyword>
<dbReference type="Proteomes" id="UP001156870">
    <property type="component" value="Unassembled WGS sequence"/>
</dbReference>
<evidence type="ECO:0000256" key="4">
    <source>
        <dbReference type="ARBA" id="ARBA00022722"/>
    </source>
</evidence>
<dbReference type="Pfam" id="PF00773">
    <property type="entry name" value="RNB"/>
    <property type="match status" value="1"/>
</dbReference>
<dbReference type="Gene3D" id="2.40.50.140">
    <property type="entry name" value="Nucleic acid-binding proteins"/>
    <property type="match status" value="2"/>
</dbReference>
<keyword evidence="12" id="KW-1185">Reference proteome</keyword>
<dbReference type="InterPro" id="IPR011129">
    <property type="entry name" value="CSD"/>
</dbReference>
<evidence type="ECO:0000256" key="5">
    <source>
        <dbReference type="ARBA" id="ARBA00022801"/>
    </source>
</evidence>
<dbReference type="PANTHER" id="PTHR23355:SF9">
    <property type="entry name" value="DIS3-LIKE EXONUCLEASE 2"/>
    <property type="match status" value="1"/>
</dbReference>
<dbReference type="PROSITE" id="PS50126">
    <property type="entry name" value="S1"/>
    <property type="match status" value="1"/>
</dbReference>
<dbReference type="InterPro" id="IPR001900">
    <property type="entry name" value="RNase_II/R"/>
</dbReference>
<gene>
    <name evidence="8 11" type="primary">rnr</name>
    <name evidence="11" type="ORF">GCM10007877_00610</name>
</gene>
<dbReference type="HAMAP" id="MF_01895">
    <property type="entry name" value="RNase_R"/>
    <property type="match status" value="1"/>
</dbReference>
<evidence type="ECO:0000256" key="8">
    <source>
        <dbReference type="HAMAP-Rule" id="MF_01895"/>
    </source>
</evidence>
<dbReference type="GO" id="GO:0006402">
    <property type="term" value="P:mRNA catabolic process"/>
    <property type="evidence" value="ECO:0007669"/>
    <property type="project" value="TreeGrafter"/>
</dbReference>
<dbReference type="InterPro" id="IPR012340">
    <property type="entry name" value="NA-bd_OB-fold"/>
</dbReference>
<dbReference type="GO" id="GO:0003723">
    <property type="term" value="F:RNA binding"/>
    <property type="evidence" value="ECO:0007669"/>
    <property type="project" value="UniProtKB-UniRule"/>
</dbReference>
<comment type="similarity">
    <text evidence="8">Belongs to the RNR ribonuclease family. RNase R subfamily.</text>
</comment>
<dbReference type="NCBIfam" id="TIGR00358">
    <property type="entry name" value="3_prime_RNase"/>
    <property type="match status" value="1"/>
</dbReference>
<dbReference type="GO" id="GO:0008859">
    <property type="term" value="F:exoribonuclease II activity"/>
    <property type="evidence" value="ECO:0007669"/>
    <property type="project" value="UniProtKB-UniRule"/>
</dbReference>
<dbReference type="InterPro" id="IPR022966">
    <property type="entry name" value="RNase_II/R_CS"/>
</dbReference>
<dbReference type="CDD" id="cd04471">
    <property type="entry name" value="S1_RNase_R"/>
    <property type="match status" value="1"/>
</dbReference>
<evidence type="ECO:0000256" key="2">
    <source>
        <dbReference type="ARBA" id="ARBA00004496"/>
    </source>
</evidence>
<comment type="subcellular location">
    <subcellularLocation>
        <location evidence="2 8">Cytoplasm</location>
    </subcellularLocation>
</comment>
<dbReference type="InterPro" id="IPR040476">
    <property type="entry name" value="CSD2"/>
</dbReference>
<dbReference type="SMART" id="SM00316">
    <property type="entry name" value="S1"/>
    <property type="match status" value="1"/>
</dbReference>
<dbReference type="GO" id="GO:0005829">
    <property type="term" value="C:cytosol"/>
    <property type="evidence" value="ECO:0007669"/>
    <property type="project" value="UniProtKB-ARBA"/>
</dbReference>
<evidence type="ECO:0000313" key="12">
    <source>
        <dbReference type="Proteomes" id="UP001156870"/>
    </source>
</evidence>
<proteinExistence type="inferred from homology"/>
<evidence type="ECO:0000256" key="6">
    <source>
        <dbReference type="ARBA" id="ARBA00022839"/>
    </source>
</evidence>
<comment type="function">
    <text evidence="8">3'-5' exoribonuclease that releases 5'-nucleoside monophosphates and is involved in maturation of structured RNAs.</text>
</comment>
<feature type="compositionally biased region" description="Basic and acidic residues" evidence="9">
    <location>
        <begin position="817"/>
        <end position="839"/>
    </location>
</feature>
<feature type="compositionally biased region" description="Basic residues" evidence="9">
    <location>
        <begin position="840"/>
        <end position="856"/>
    </location>
</feature>
<comment type="catalytic activity">
    <reaction evidence="1 8">
        <text>Exonucleolytic cleavage in the 3'- to 5'-direction to yield nucleoside 5'-phosphates.</text>
        <dbReference type="EC" id="3.1.13.1"/>
    </reaction>
</comment>
<dbReference type="PANTHER" id="PTHR23355">
    <property type="entry name" value="RIBONUCLEASE"/>
    <property type="match status" value="1"/>
</dbReference>
<name>A0AA37WKM5_9GAMM</name>
<accession>A0AA37WKM5</accession>
<feature type="compositionally biased region" description="Basic residues" evidence="9">
    <location>
        <begin position="807"/>
        <end position="816"/>
    </location>
</feature>
<evidence type="ECO:0000313" key="11">
    <source>
        <dbReference type="EMBL" id="GLS24350.1"/>
    </source>
</evidence>
<sequence>MPRQKKGRETAQNNSTTKHTDPAEPSNTSSATHLKNDPHSQREAKNYANPIPSREYLLQLLEDAEGPVTHPEMCDLLGVTEEDPVEAVRRRLIAMARDGQIFSNRKGAFGAISKMDMVRGRIQGHKDGFGFLIPSDGSEDIYLPNRQMRRVMDGDEVYVQVSGRDPRGRKEGNVVEVIQHNTHQIVGRVFSESGIHFVRPDNPRLAHDVLIPPEKLADAKKGQFVVVAITQQPGRNNLPTGEIIEVMGDHMAPGMEIDVAIRSHGIPHLWPGDVTAQAGQLPTEVDESDKTHRVDLRELPFVTIDGEDARDFDDAVYCETKRSGGWRLYVAIADVSHYVPCHSPLDREAIERGNSVYFPDFVVPMLPEALSNGLCSLNPKVDRLCMVCEMTISAAGRISGYKFYEGIIHSHARLTYTKVGKIIEERDDINSGIRKNYASLLKPIDTLHDLYKTLRAARDTRGAIDFESVETRIIFDDSRKISRIVPVQRNDAHKLIEECMLAANVCAAKLLDKAEIDALYRVHEGPSDEKLDNLRQFLGEMGLSMRGRGTPTPAEYQTILQQIKDRPDAHLIQTVMLRSMSQAVYQPDNEGHFGLAYTAYTHFTSPIRRYPDLLVHRAIRFLLRGGEAAAPYAQKVARHLAPIENAPVLKKEAMYPYNTEAMLALGERCSLTERRADDATREVVSWLKCEFLSDRIGEEFDGVISSVTGFGVFVELSDYYVEGLIHVTNLPGDYYHFEPAKHHLIGEKTRTVYRLGDELRVQVASVNLDERKIDFELVGNKRKPRRTKVSAKARFMAEMHAEQQAKKSGRKSPRKRPVAEGKLARQQETSKPEKEETFTHPKKKPKKKSSNKKKMSAKFNKGPSTKKSASKKSEAKKVVSTKKKSTKKKKGNKKS</sequence>
<keyword evidence="4 8" id="KW-0540">Nuclease</keyword>
<evidence type="ECO:0000259" key="10">
    <source>
        <dbReference type="PROSITE" id="PS50126"/>
    </source>
</evidence>
<dbReference type="InterPro" id="IPR013223">
    <property type="entry name" value="RNase_B_OB_dom"/>
</dbReference>
<dbReference type="Pfam" id="PF17876">
    <property type="entry name" value="CSD2"/>
    <property type="match status" value="1"/>
</dbReference>
<dbReference type="SUPFAM" id="SSF50249">
    <property type="entry name" value="Nucleic acid-binding proteins"/>
    <property type="match status" value="4"/>
</dbReference>
<dbReference type="InterPro" id="IPR003029">
    <property type="entry name" value="S1_domain"/>
</dbReference>
<dbReference type="InterPro" id="IPR004476">
    <property type="entry name" value="RNase_II/RNase_R"/>
</dbReference>
<keyword evidence="7 8" id="KW-0694">RNA-binding</keyword>
<keyword evidence="5 8" id="KW-0378">Hydrolase</keyword>
<feature type="compositionally biased region" description="Low complexity" evidence="9">
    <location>
        <begin position="857"/>
        <end position="867"/>
    </location>
</feature>
<dbReference type="NCBIfam" id="NF008648">
    <property type="entry name" value="PRK11642.1"/>
    <property type="match status" value="1"/>
</dbReference>
<dbReference type="InterPro" id="IPR011805">
    <property type="entry name" value="RNase_R"/>
</dbReference>
<dbReference type="PROSITE" id="PS01175">
    <property type="entry name" value="RIBONUCLEASE_II"/>
    <property type="match status" value="1"/>
</dbReference>
<dbReference type="SMART" id="SM00357">
    <property type="entry name" value="CSP"/>
    <property type="match status" value="2"/>
</dbReference>
<reference evidence="11 12" key="1">
    <citation type="journal article" date="2014" name="Int. J. Syst. Evol. Microbiol.">
        <title>Complete genome sequence of Corynebacterium casei LMG S-19264T (=DSM 44701T), isolated from a smear-ripened cheese.</title>
        <authorList>
            <consortium name="US DOE Joint Genome Institute (JGI-PGF)"/>
            <person name="Walter F."/>
            <person name="Albersmeier A."/>
            <person name="Kalinowski J."/>
            <person name="Ruckert C."/>
        </authorList>
    </citation>
    <scope>NUCLEOTIDE SEQUENCE [LARGE SCALE GENOMIC DNA]</scope>
    <source>
        <strain evidence="11 12">NBRC 110095</strain>
    </source>
</reference>
<protein>
    <recommendedName>
        <fullName evidence="8">Ribonuclease R</fullName>
        <shortName evidence="8">RNase R</shortName>
        <ecNumber evidence="8">3.1.13.1</ecNumber>
    </recommendedName>
</protein>